<reference evidence="1 2" key="1">
    <citation type="submission" date="2015-09" db="EMBL/GenBank/DDBJ databases">
        <authorList>
            <consortium name="Pathogen Informatics"/>
        </authorList>
    </citation>
    <scope>NUCLEOTIDE SEQUENCE [LARGE SCALE GENOMIC DNA]</scope>
    <source>
        <strain evidence="1 2">2789STDY5608850</strain>
    </source>
</reference>
<dbReference type="EMBL" id="CYZE01000005">
    <property type="protein sequence ID" value="CUO28898.1"/>
    <property type="molecule type" value="Genomic_DNA"/>
</dbReference>
<gene>
    <name evidence="1" type="ORF">ERS852407_02362</name>
</gene>
<name>A0A174DXF0_9FIRM</name>
<sequence length="29" mass="3372">MRMYEEGKRILSINSFLNRLESSNAANVK</sequence>
<dbReference type="AlphaFoldDB" id="A0A174DXF0"/>
<protein>
    <submittedName>
        <fullName evidence="1">Uncharacterized protein</fullName>
    </submittedName>
</protein>
<dbReference type="Proteomes" id="UP000095651">
    <property type="component" value="Unassembled WGS sequence"/>
</dbReference>
<accession>A0A174DXF0</accession>
<evidence type="ECO:0000313" key="2">
    <source>
        <dbReference type="Proteomes" id="UP000095651"/>
    </source>
</evidence>
<organism evidence="1 2">
    <name type="scientific">Hungatella hathewayi</name>
    <dbReference type="NCBI Taxonomy" id="154046"/>
    <lineage>
        <taxon>Bacteria</taxon>
        <taxon>Bacillati</taxon>
        <taxon>Bacillota</taxon>
        <taxon>Clostridia</taxon>
        <taxon>Lachnospirales</taxon>
        <taxon>Lachnospiraceae</taxon>
        <taxon>Hungatella</taxon>
    </lineage>
</organism>
<proteinExistence type="predicted"/>
<evidence type="ECO:0000313" key="1">
    <source>
        <dbReference type="EMBL" id="CUO28898.1"/>
    </source>
</evidence>